<dbReference type="PANTHER" id="PTHR38784">
    <property type="entry name" value="SUCROSE PHOSPHORYLASE"/>
    <property type="match status" value="1"/>
</dbReference>
<dbReference type="Pfam" id="PF07152">
    <property type="entry name" value="YaeQ"/>
    <property type="match status" value="1"/>
</dbReference>
<organism evidence="1 2">
    <name type="scientific">SAR86 cluster bacterium</name>
    <dbReference type="NCBI Taxonomy" id="2030880"/>
    <lineage>
        <taxon>Bacteria</taxon>
        <taxon>Pseudomonadati</taxon>
        <taxon>Pseudomonadota</taxon>
        <taxon>Gammaproteobacteria</taxon>
        <taxon>SAR86 cluster</taxon>
    </lineage>
</organism>
<sequence length="179" mass="20422">MAIKPTIYKLTVSLSDLNRDVYDALSLTIARHPSETMERMMVRVLAFCLNTREQLVLCKGLSDTEEPDIWAHSLDGNLELWIDVGEPSSERIKKVSRIAKEVKIYCFNNKAPTWWQQNEKQFARLDVNVYRFQWEQVQALGSIIDRGVDLSITISGDSLFVASELGECELILQGLQEVS</sequence>
<dbReference type="InterPro" id="IPR009822">
    <property type="entry name" value="YaeQ"/>
</dbReference>
<comment type="caution">
    <text evidence="1">The sequence shown here is derived from an EMBL/GenBank/DDBJ whole genome shotgun (WGS) entry which is preliminary data.</text>
</comment>
<dbReference type="InterPro" id="IPR011335">
    <property type="entry name" value="Restrct_endonuc-II-like"/>
</dbReference>
<dbReference type="SMART" id="SM01322">
    <property type="entry name" value="YaeQ"/>
    <property type="match status" value="1"/>
</dbReference>
<accession>A0A2A4XD47</accession>
<gene>
    <name evidence="1" type="ORF">COB20_02885</name>
</gene>
<evidence type="ECO:0008006" key="3">
    <source>
        <dbReference type="Google" id="ProtNLM"/>
    </source>
</evidence>
<dbReference type="AlphaFoldDB" id="A0A2A4XD47"/>
<proteinExistence type="predicted"/>
<dbReference type="SUPFAM" id="SSF52980">
    <property type="entry name" value="Restriction endonuclease-like"/>
    <property type="match status" value="1"/>
</dbReference>
<dbReference type="InterPro" id="IPR038590">
    <property type="entry name" value="YaeQ_sf"/>
</dbReference>
<dbReference type="PIRSF" id="PIRSF011484">
    <property type="entry name" value="YaeQ"/>
    <property type="match status" value="1"/>
</dbReference>
<dbReference type="Proteomes" id="UP000218767">
    <property type="component" value="Unassembled WGS sequence"/>
</dbReference>
<dbReference type="Gene3D" id="3.10.640.10">
    <property type="entry name" value="Restriction endonuclease-like alpha-beta roll domain"/>
    <property type="match status" value="1"/>
</dbReference>
<evidence type="ECO:0000313" key="2">
    <source>
        <dbReference type="Proteomes" id="UP000218767"/>
    </source>
</evidence>
<dbReference type="EMBL" id="NVUL01000009">
    <property type="protein sequence ID" value="PCI80592.1"/>
    <property type="molecule type" value="Genomic_DNA"/>
</dbReference>
<evidence type="ECO:0000313" key="1">
    <source>
        <dbReference type="EMBL" id="PCI80592.1"/>
    </source>
</evidence>
<reference evidence="2" key="1">
    <citation type="submission" date="2017-08" db="EMBL/GenBank/DDBJ databases">
        <title>A dynamic microbial community with high functional redundancy inhabits the cold, oxic subseafloor aquifer.</title>
        <authorList>
            <person name="Tully B.J."/>
            <person name="Wheat C.G."/>
            <person name="Glazer B.T."/>
            <person name="Huber J.A."/>
        </authorList>
    </citation>
    <scope>NUCLEOTIDE SEQUENCE [LARGE SCALE GENOMIC DNA]</scope>
</reference>
<protein>
    <recommendedName>
        <fullName evidence="3">YaeQ family protein</fullName>
    </recommendedName>
</protein>
<name>A0A2A4XD47_9GAMM</name>
<dbReference type="PANTHER" id="PTHR38784:SF1">
    <property type="entry name" value="SUCROSE PHOSPHORYLASE"/>
    <property type="match status" value="1"/>
</dbReference>